<keyword evidence="1 4" id="KW-0378">Hydrolase</keyword>
<dbReference type="Gene3D" id="3.40.50.1820">
    <property type="entry name" value="alpha/beta hydrolase"/>
    <property type="match status" value="1"/>
</dbReference>
<reference evidence="4 5" key="1">
    <citation type="submission" date="2024-09" db="EMBL/GenBank/DDBJ databases">
        <authorList>
            <person name="Sun Q."/>
            <person name="Mori K."/>
        </authorList>
    </citation>
    <scope>NUCLEOTIDE SEQUENCE [LARGE SCALE GENOMIC DNA]</scope>
    <source>
        <strain evidence="4 5">CECT 7955</strain>
    </source>
</reference>
<dbReference type="InterPro" id="IPR029058">
    <property type="entry name" value="AB_hydrolase_fold"/>
</dbReference>
<comment type="caution">
    <text evidence="4">The sequence shown here is derived from an EMBL/GenBank/DDBJ whole genome shotgun (WGS) entry which is preliminary data.</text>
</comment>
<dbReference type="Proteomes" id="UP001589607">
    <property type="component" value="Unassembled WGS sequence"/>
</dbReference>
<evidence type="ECO:0000313" key="4">
    <source>
        <dbReference type="EMBL" id="MFB9096536.1"/>
    </source>
</evidence>
<dbReference type="PROSITE" id="PS51257">
    <property type="entry name" value="PROKAR_LIPOPROTEIN"/>
    <property type="match status" value="1"/>
</dbReference>
<keyword evidence="5" id="KW-1185">Reference proteome</keyword>
<dbReference type="InterPro" id="IPR050300">
    <property type="entry name" value="GDXG_lipolytic_enzyme"/>
</dbReference>
<proteinExistence type="predicted"/>
<gene>
    <name evidence="4" type="ORF">ACFFVF_08425</name>
</gene>
<evidence type="ECO:0000256" key="2">
    <source>
        <dbReference type="SAM" id="SignalP"/>
    </source>
</evidence>
<dbReference type="Pfam" id="PF20434">
    <property type="entry name" value="BD-FAE"/>
    <property type="match status" value="1"/>
</dbReference>
<evidence type="ECO:0000256" key="1">
    <source>
        <dbReference type="ARBA" id="ARBA00022801"/>
    </source>
</evidence>
<name>A0ABV5GME9_9FLAO</name>
<dbReference type="GO" id="GO:0016787">
    <property type="term" value="F:hydrolase activity"/>
    <property type="evidence" value="ECO:0007669"/>
    <property type="project" value="UniProtKB-KW"/>
</dbReference>
<feature type="domain" description="BD-FAE-like" evidence="3">
    <location>
        <begin position="49"/>
        <end position="241"/>
    </location>
</feature>
<dbReference type="EMBL" id="JBHMEY010000018">
    <property type="protein sequence ID" value="MFB9096536.1"/>
    <property type="molecule type" value="Genomic_DNA"/>
</dbReference>
<feature type="signal peptide" evidence="2">
    <location>
        <begin position="1"/>
        <end position="24"/>
    </location>
</feature>
<dbReference type="PANTHER" id="PTHR48081">
    <property type="entry name" value="AB HYDROLASE SUPERFAMILY PROTEIN C4A8.06C"/>
    <property type="match status" value="1"/>
</dbReference>
<sequence>MKINNLFFSLLLVVTSLFISCASDEDTIILGEETLLNVSYGTDSEQVFDLYLPANRNENTKTLILVHGGGWIEGDKQDMSYLIPIIKQNLPGYAIANINYRLASANNYAFPMQINDITTVINKLKTTNYTISNNFGFIGTSAGGHLSMLYSYAHDTTNDIKMVCSIVGPTNFTDSNYTNNPLWLATYFSLTGVNYVGNESYYESLSPYHTATTTSPPTLLLYGNADPLIPTTQGQNMHNQLNALGVYNEFNLYNGGHGNWSQPDLLDAYLKMINFINSKF</sequence>
<dbReference type="InterPro" id="IPR049492">
    <property type="entry name" value="BD-FAE-like_dom"/>
</dbReference>
<organism evidence="4 5">
    <name type="scientific">Flavobacterium jumunjinense</name>
    <dbReference type="NCBI Taxonomy" id="998845"/>
    <lineage>
        <taxon>Bacteria</taxon>
        <taxon>Pseudomonadati</taxon>
        <taxon>Bacteroidota</taxon>
        <taxon>Flavobacteriia</taxon>
        <taxon>Flavobacteriales</taxon>
        <taxon>Flavobacteriaceae</taxon>
        <taxon>Flavobacterium</taxon>
    </lineage>
</organism>
<dbReference type="SUPFAM" id="SSF53474">
    <property type="entry name" value="alpha/beta-Hydrolases"/>
    <property type="match status" value="1"/>
</dbReference>
<evidence type="ECO:0000259" key="3">
    <source>
        <dbReference type="Pfam" id="PF20434"/>
    </source>
</evidence>
<evidence type="ECO:0000313" key="5">
    <source>
        <dbReference type="Proteomes" id="UP001589607"/>
    </source>
</evidence>
<keyword evidence="2" id="KW-0732">Signal</keyword>
<accession>A0ABV5GME9</accession>
<dbReference type="RefSeq" id="WP_236455694.1">
    <property type="nucleotide sequence ID" value="NZ_CBCSGE010000002.1"/>
</dbReference>
<feature type="chain" id="PRO_5047419646" evidence="2">
    <location>
        <begin position="25"/>
        <end position="280"/>
    </location>
</feature>
<protein>
    <submittedName>
        <fullName evidence="4">Alpha/beta hydrolase fold domain-containing protein</fullName>
    </submittedName>
</protein>